<sequence>MESMEGQYGLSSDLRRLITAEDTFSGHRRSLVGQIMGEVMMAFPPPPPPQQQQKPLESGGGGGVGIYEEGCSKARWPRQETLTLLEILARLDPKTMAEEHGYQRSGKKCREKPENLNKYYKKTKEGKAGRQDGKHYRFFRQLEALYGDKQITFTSPIKDFNINHSITTSNHHHYFPTISNNNPDTFQAAPKLSESLN</sequence>
<dbReference type="GO" id="GO:0005634">
    <property type="term" value="C:nucleus"/>
    <property type="evidence" value="ECO:0007669"/>
    <property type="project" value="UniProtKB-SubCell"/>
</dbReference>
<dbReference type="AlphaFoldDB" id="A0AAV9DL56"/>
<evidence type="ECO:0000256" key="5">
    <source>
        <dbReference type="ARBA" id="ARBA00023242"/>
    </source>
</evidence>
<dbReference type="Pfam" id="PF13837">
    <property type="entry name" value="Myb_DNA-bind_4"/>
    <property type="match status" value="1"/>
</dbReference>
<evidence type="ECO:0000256" key="6">
    <source>
        <dbReference type="SAM" id="MobiDB-lite"/>
    </source>
</evidence>
<keyword evidence="4" id="KW-0804">Transcription</keyword>
<keyword evidence="5" id="KW-0539">Nucleus</keyword>
<dbReference type="PANTHER" id="PTHR21654">
    <property type="entry name" value="FI21293P1"/>
    <property type="match status" value="1"/>
</dbReference>
<dbReference type="InterPro" id="IPR044822">
    <property type="entry name" value="Myb_DNA-bind_4"/>
</dbReference>
<accession>A0AAV9DL56</accession>
<protein>
    <submittedName>
        <fullName evidence="8">Trihelix transcription factor PTL</fullName>
    </submittedName>
</protein>
<name>A0AAV9DL56_ACOCL</name>
<reference evidence="8" key="1">
    <citation type="journal article" date="2023" name="Nat. Commun.">
        <title>Diploid and tetraploid genomes of Acorus and the evolution of monocots.</title>
        <authorList>
            <person name="Ma L."/>
            <person name="Liu K.W."/>
            <person name="Li Z."/>
            <person name="Hsiao Y.Y."/>
            <person name="Qi Y."/>
            <person name="Fu T."/>
            <person name="Tang G.D."/>
            <person name="Zhang D."/>
            <person name="Sun W.H."/>
            <person name="Liu D.K."/>
            <person name="Li Y."/>
            <person name="Chen G.Z."/>
            <person name="Liu X.D."/>
            <person name="Liao X.Y."/>
            <person name="Jiang Y.T."/>
            <person name="Yu X."/>
            <person name="Hao Y."/>
            <person name="Huang J."/>
            <person name="Zhao X.W."/>
            <person name="Ke S."/>
            <person name="Chen Y.Y."/>
            <person name="Wu W.L."/>
            <person name="Hsu J.L."/>
            <person name="Lin Y.F."/>
            <person name="Huang M.D."/>
            <person name="Li C.Y."/>
            <person name="Huang L."/>
            <person name="Wang Z.W."/>
            <person name="Zhao X."/>
            <person name="Zhong W.Y."/>
            <person name="Peng D.H."/>
            <person name="Ahmad S."/>
            <person name="Lan S."/>
            <person name="Zhang J.S."/>
            <person name="Tsai W.C."/>
            <person name="Van de Peer Y."/>
            <person name="Liu Z.J."/>
        </authorList>
    </citation>
    <scope>NUCLEOTIDE SEQUENCE</scope>
    <source>
        <strain evidence="8">CP</strain>
    </source>
</reference>
<keyword evidence="9" id="KW-1185">Reference proteome</keyword>
<comment type="caution">
    <text evidence="8">The sequence shown here is derived from an EMBL/GenBank/DDBJ whole genome shotgun (WGS) entry which is preliminary data.</text>
</comment>
<evidence type="ECO:0000259" key="7">
    <source>
        <dbReference type="Pfam" id="PF13837"/>
    </source>
</evidence>
<evidence type="ECO:0000256" key="3">
    <source>
        <dbReference type="ARBA" id="ARBA00023125"/>
    </source>
</evidence>
<dbReference type="Proteomes" id="UP001180020">
    <property type="component" value="Unassembled WGS sequence"/>
</dbReference>
<evidence type="ECO:0000256" key="2">
    <source>
        <dbReference type="ARBA" id="ARBA00023015"/>
    </source>
</evidence>
<organism evidence="8 9">
    <name type="scientific">Acorus calamus</name>
    <name type="common">Sweet flag</name>
    <dbReference type="NCBI Taxonomy" id="4465"/>
    <lineage>
        <taxon>Eukaryota</taxon>
        <taxon>Viridiplantae</taxon>
        <taxon>Streptophyta</taxon>
        <taxon>Embryophyta</taxon>
        <taxon>Tracheophyta</taxon>
        <taxon>Spermatophyta</taxon>
        <taxon>Magnoliopsida</taxon>
        <taxon>Liliopsida</taxon>
        <taxon>Acoraceae</taxon>
        <taxon>Acorus</taxon>
    </lineage>
</organism>
<feature type="region of interest" description="Disordered" evidence="6">
    <location>
        <begin position="43"/>
        <end position="64"/>
    </location>
</feature>
<feature type="domain" description="Myb/SANT-like DNA-binding" evidence="7">
    <location>
        <begin position="96"/>
        <end position="145"/>
    </location>
</feature>
<dbReference type="PANTHER" id="PTHR21654:SF107">
    <property type="entry name" value="TRIHELIX TRANSCRIPTION FACTOR PTL-LIKE"/>
    <property type="match status" value="1"/>
</dbReference>
<keyword evidence="2" id="KW-0805">Transcription regulation</keyword>
<gene>
    <name evidence="8" type="primary">PTL</name>
    <name evidence="8" type="ORF">QJS10_CPB13g01666</name>
</gene>
<keyword evidence="3" id="KW-0238">DNA-binding</keyword>
<evidence type="ECO:0000313" key="9">
    <source>
        <dbReference type="Proteomes" id="UP001180020"/>
    </source>
</evidence>
<reference evidence="8" key="2">
    <citation type="submission" date="2023-06" db="EMBL/GenBank/DDBJ databases">
        <authorList>
            <person name="Ma L."/>
            <person name="Liu K.-W."/>
            <person name="Li Z."/>
            <person name="Hsiao Y.-Y."/>
            <person name="Qi Y."/>
            <person name="Fu T."/>
            <person name="Tang G."/>
            <person name="Zhang D."/>
            <person name="Sun W.-H."/>
            <person name="Liu D.-K."/>
            <person name="Li Y."/>
            <person name="Chen G.-Z."/>
            <person name="Liu X.-D."/>
            <person name="Liao X.-Y."/>
            <person name="Jiang Y.-T."/>
            <person name="Yu X."/>
            <person name="Hao Y."/>
            <person name="Huang J."/>
            <person name="Zhao X.-W."/>
            <person name="Ke S."/>
            <person name="Chen Y.-Y."/>
            <person name="Wu W.-L."/>
            <person name="Hsu J.-L."/>
            <person name="Lin Y.-F."/>
            <person name="Huang M.-D."/>
            <person name="Li C.-Y."/>
            <person name="Huang L."/>
            <person name="Wang Z.-W."/>
            <person name="Zhao X."/>
            <person name="Zhong W.-Y."/>
            <person name="Peng D.-H."/>
            <person name="Ahmad S."/>
            <person name="Lan S."/>
            <person name="Zhang J.-S."/>
            <person name="Tsai W.-C."/>
            <person name="Van De Peer Y."/>
            <person name="Liu Z.-J."/>
        </authorList>
    </citation>
    <scope>NUCLEOTIDE SEQUENCE</scope>
    <source>
        <strain evidence="8">CP</strain>
        <tissue evidence="8">Leaves</tissue>
    </source>
</reference>
<dbReference type="EMBL" id="JAUJYO010000013">
    <property type="protein sequence ID" value="KAK1300862.1"/>
    <property type="molecule type" value="Genomic_DNA"/>
</dbReference>
<dbReference type="GO" id="GO:0003677">
    <property type="term" value="F:DNA binding"/>
    <property type="evidence" value="ECO:0007669"/>
    <property type="project" value="UniProtKB-KW"/>
</dbReference>
<dbReference type="Gene3D" id="1.10.10.60">
    <property type="entry name" value="Homeodomain-like"/>
    <property type="match status" value="1"/>
</dbReference>
<dbReference type="GO" id="GO:0006355">
    <property type="term" value="P:regulation of DNA-templated transcription"/>
    <property type="evidence" value="ECO:0007669"/>
    <property type="project" value="UniProtKB-ARBA"/>
</dbReference>
<evidence type="ECO:0000256" key="1">
    <source>
        <dbReference type="ARBA" id="ARBA00004123"/>
    </source>
</evidence>
<evidence type="ECO:0000256" key="4">
    <source>
        <dbReference type="ARBA" id="ARBA00023163"/>
    </source>
</evidence>
<proteinExistence type="predicted"/>
<evidence type="ECO:0000313" key="8">
    <source>
        <dbReference type="EMBL" id="KAK1300862.1"/>
    </source>
</evidence>
<comment type="subcellular location">
    <subcellularLocation>
        <location evidence="1">Nucleus</location>
    </subcellularLocation>
</comment>